<dbReference type="InterPro" id="IPR021104">
    <property type="entry name" value="KfrA_DNA-bd_N"/>
</dbReference>
<organism evidence="3 4">
    <name type="scientific">Eoetvoesiella caeni</name>
    <dbReference type="NCBI Taxonomy" id="645616"/>
    <lineage>
        <taxon>Bacteria</taxon>
        <taxon>Pseudomonadati</taxon>
        <taxon>Pseudomonadota</taxon>
        <taxon>Betaproteobacteria</taxon>
        <taxon>Burkholderiales</taxon>
        <taxon>Alcaligenaceae</taxon>
        <taxon>Eoetvoesiella</taxon>
    </lineage>
</organism>
<accession>A0A366H0V1</accession>
<feature type="domain" description="KfrA N-terminal DNA-binding" evidence="2">
    <location>
        <begin position="32"/>
        <end position="144"/>
    </location>
</feature>
<protein>
    <submittedName>
        <fullName evidence="3">Plasmid replication DNA-binding protein KfrA</fullName>
    </submittedName>
</protein>
<dbReference type="Proteomes" id="UP000253628">
    <property type="component" value="Unassembled WGS sequence"/>
</dbReference>
<dbReference type="RefSeq" id="WP_113935385.1">
    <property type="nucleotide sequence ID" value="NZ_JACCEU010000028.1"/>
</dbReference>
<comment type="caution">
    <text evidence="3">The sequence shown here is derived from an EMBL/GenBank/DDBJ whole genome shotgun (WGS) entry which is preliminary data.</text>
</comment>
<evidence type="ECO:0000256" key="1">
    <source>
        <dbReference type="SAM" id="Coils"/>
    </source>
</evidence>
<dbReference type="Pfam" id="PF11740">
    <property type="entry name" value="KfrA_N"/>
    <property type="match status" value="1"/>
</dbReference>
<dbReference type="OrthoDB" id="9178680at2"/>
<name>A0A366H0V1_9BURK</name>
<proteinExistence type="predicted"/>
<keyword evidence="1" id="KW-0175">Coiled coil</keyword>
<keyword evidence="3" id="KW-0238">DNA-binding</keyword>
<evidence type="ECO:0000313" key="3">
    <source>
        <dbReference type="EMBL" id="RBP33572.1"/>
    </source>
</evidence>
<dbReference type="EMBL" id="QNRQ01000030">
    <property type="protein sequence ID" value="RBP33572.1"/>
    <property type="molecule type" value="Genomic_DNA"/>
</dbReference>
<keyword evidence="4" id="KW-1185">Reference proteome</keyword>
<feature type="coiled-coil region" evidence="1">
    <location>
        <begin position="132"/>
        <end position="309"/>
    </location>
</feature>
<gene>
    <name evidence="3" type="ORF">DFR37_1309</name>
</gene>
<evidence type="ECO:0000259" key="2">
    <source>
        <dbReference type="Pfam" id="PF11740"/>
    </source>
</evidence>
<evidence type="ECO:0000313" key="4">
    <source>
        <dbReference type="Proteomes" id="UP000253628"/>
    </source>
</evidence>
<reference evidence="3 4" key="1">
    <citation type="submission" date="2018-06" db="EMBL/GenBank/DDBJ databases">
        <title>Genomic Encyclopedia of Type Strains, Phase IV (KMG-IV): sequencing the most valuable type-strain genomes for metagenomic binning, comparative biology and taxonomic classification.</title>
        <authorList>
            <person name="Goeker M."/>
        </authorList>
    </citation>
    <scope>NUCLEOTIDE SEQUENCE [LARGE SCALE GENOMIC DNA]</scope>
    <source>
        <strain evidence="3 4">DSM 25520</strain>
    </source>
</reference>
<sequence>MITDILNEAALSRDIDALRERFTQTQELYREVCALLFFRYGITPTANKLYQLVRKGSMSAPAEALNKFWGDLREKSRTRIEHPDLPEALKSVAGELVATLWTNAQAAAQESLTAYRAEAQEAVFQAKAAVVVAEAERDAERLTAQSVRSELEQAGVQISTQREALAIAEETSTSLQLRLDEAKHDNAALQRQLEDARREFTVELDKLRAAAQLAEERSRSTEKRMLLDMDRERTASARLQKELDALSAASLRTADAHRQELNLLQQTLGDSRQKNGQLEGTLQAVTTSLDRARLEAKQTQIQLNESNAQTMLFRSQAEDCRRQWEETKQLLVEAQRTTVHERPRRRTLAAPKT</sequence>
<dbReference type="GO" id="GO:0003677">
    <property type="term" value="F:DNA binding"/>
    <property type="evidence" value="ECO:0007669"/>
    <property type="project" value="UniProtKB-KW"/>
</dbReference>
<dbReference type="AlphaFoldDB" id="A0A366H0V1"/>